<comment type="subcellular location">
    <subcellularLocation>
        <location evidence="1">Mitochondrion inner membrane</location>
    </subcellularLocation>
</comment>
<proteinExistence type="predicted"/>
<dbReference type="PANTHER" id="PTHR28268:SF1">
    <property type="entry name" value="MICOS SUBUNIT MIC26"/>
    <property type="match status" value="1"/>
</dbReference>
<dbReference type="STRING" id="1182545.A0A072PLV5"/>
<dbReference type="RefSeq" id="XP_013262878.1">
    <property type="nucleotide sequence ID" value="XM_013407424.1"/>
</dbReference>
<dbReference type="PANTHER" id="PTHR28268">
    <property type="entry name" value="MICOS SUBUNIT MIC26"/>
    <property type="match status" value="1"/>
</dbReference>
<dbReference type="EMBL" id="AMGV01000003">
    <property type="protein sequence ID" value="KEF60288.1"/>
    <property type="molecule type" value="Genomic_DNA"/>
</dbReference>
<gene>
    <name evidence="4" type="ORF">A1O9_05139</name>
</gene>
<keyword evidence="5" id="KW-1185">Reference proteome</keyword>
<evidence type="ECO:0000256" key="1">
    <source>
        <dbReference type="RuleBase" id="RU363021"/>
    </source>
</evidence>
<evidence type="ECO:0000313" key="5">
    <source>
        <dbReference type="Proteomes" id="UP000027920"/>
    </source>
</evidence>
<keyword evidence="1" id="KW-0999">Mitochondrion inner membrane</keyword>
<dbReference type="GO" id="GO:0044284">
    <property type="term" value="C:mitochondrial crista junction"/>
    <property type="evidence" value="ECO:0007669"/>
    <property type="project" value="TreeGrafter"/>
</dbReference>
<feature type="signal peptide" evidence="3">
    <location>
        <begin position="1"/>
        <end position="23"/>
    </location>
</feature>
<keyword evidence="3" id="KW-0732">Signal</keyword>
<comment type="caution">
    <text evidence="4">The sequence shown here is derived from an EMBL/GenBank/DDBJ whole genome shotgun (WGS) entry which is preliminary data.</text>
</comment>
<comment type="subunit">
    <text evidence="1">Component of the mitochondrial contact site and cristae organizing system (MICOS) complex.</text>
</comment>
<keyword evidence="1" id="KW-0472">Membrane</keyword>
<evidence type="ECO:0000313" key="4">
    <source>
        <dbReference type="EMBL" id="KEF60288.1"/>
    </source>
</evidence>
<feature type="compositionally biased region" description="Low complexity" evidence="2">
    <location>
        <begin position="62"/>
        <end position="73"/>
    </location>
</feature>
<keyword evidence="1" id="KW-0812">Transmembrane</keyword>
<comment type="function">
    <text evidence="1">Component of the MICOS complex, a large protein complex of the mitochondrial inner membrane that plays crucial roles in the maintenance of crista junctions, inner membrane architecture, and formation of contact sites to the outer membrane.</text>
</comment>
<protein>
    <recommendedName>
        <fullName evidence="1">MICOS complex subunit</fullName>
    </recommendedName>
</protein>
<dbReference type="InterPro" id="IPR019166">
    <property type="entry name" value="MIC26/MIC27"/>
</dbReference>
<dbReference type="VEuPathDB" id="FungiDB:A1O9_05139"/>
<dbReference type="AlphaFoldDB" id="A0A072PLV5"/>
<accession>A0A072PLV5</accession>
<feature type="chain" id="PRO_5001683576" description="MICOS complex subunit" evidence="3">
    <location>
        <begin position="24"/>
        <end position="247"/>
    </location>
</feature>
<keyword evidence="1" id="KW-1133">Transmembrane helix</keyword>
<reference evidence="4 5" key="1">
    <citation type="submission" date="2013-03" db="EMBL/GenBank/DDBJ databases">
        <title>The Genome Sequence of Exophiala aquamarina CBS 119918.</title>
        <authorList>
            <consortium name="The Broad Institute Genomics Platform"/>
            <person name="Cuomo C."/>
            <person name="de Hoog S."/>
            <person name="Gorbushina A."/>
            <person name="Walker B."/>
            <person name="Young S.K."/>
            <person name="Zeng Q."/>
            <person name="Gargeya S."/>
            <person name="Fitzgerald M."/>
            <person name="Haas B."/>
            <person name="Abouelleil A."/>
            <person name="Allen A.W."/>
            <person name="Alvarado L."/>
            <person name="Arachchi H.M."/>
            <person name="Berlin A.M."/>
            <person name="Chapman S.B."/>
            <person name="Gainer-Dewar J."/>
            <person name="Goldberg J."/>
            <person name="Griggs A."/>
            <person name="Gujja S."/>
            <person name="Hansen M."/>
            <person name="Howarth C."/>
            <person name="Imamovic A."/>
            <person name="Ireland A."/>
            <person name="Larimer J."/>
            <person name="McCowan C."/>
            <person name="Murphy C."/>
            <person name="Pearson M."/>
            <person name="Poon T.W."/>
            <person name="Priest M."/>
            <person name="Roberts A."/>
            <person name="Saif S."/>
            <person name="Shea T."/>
            <person name="Sisk P."/>
            <person name="Sykes S."/>
            <person name="Wortman J."/>
            <person name="Nusbaum C."/>
            <person name="Birren B."/>
        </authorList>
    </citation>
    <scope>NUCLEOTIDE SEQUENCE [LARGE SCALE GENOMIC DNA]</scope>
    <source>
        <strain evidence="4 5">CBS 119918</strain>
    </source>
</reference>
<feature type="region of interest" description="Disordered" evidence="2">
    <location>
        <begin position="33"/>
        <end position="82"/>
    </location>
</feature>
<dbReference type="GO" id="GO:0061617">
    <property type="term" value="C:MICOS complex"/>
    <property type="evidence" value="ECO:0007669"/>
    <property type="project" value="UniProtKB-UniRule"/>
</dbReference>
<dbReference type="GO" id="GO:0042407">
    <property type="term" value="P:cristae formation"/>
    <property type="evidence" value="ECO:0007669"/>
    <property type="project" value="InterPro"/>
</dbReference>
<organism evidence="4 5">
    <name type="scientific">Exophiala aquamarina CBS 119918</name>
    <dbReference type="NCBI Taxonomy" id="1182545"/>
    <lineage>
        <taxon>Eukaryota</taxon>
        <taxon>Fungi</taxon>
        <taxon>Dikarya</taxon>
        <taxon>Ascomycota</taxon>
        <taxon>Pezizomycotina</taxon>
        <taxon>Eurotiomycetes</taxon>
        <taxon>Chaetothyriomycetidae</taxon>
        <taxon>Chaetothyriales</taxon>
        <taxon>Herpotrichiellaceae</taxon>
        <taxon>Exophiala</taxon>
    </lineage>
</organism>
<dbReference type="GeneID" id="25280065"/>
<dbReference type="HOGENOM" id="CLU_072876_0_0_1"/>
<evidence type="ECO:0000256" key="3">
    <source>
        <dbReference type="SAM" id="SignalP"/>
    </source>
</evidence>
<dbReference type="Proteomes" id="UP000027920">
    <property type="component" value="Unassembled WGS sequence"/>
</dbReference>
<dbReference type="OrthoDB" id="2399148at2759"/>
<name>A0A072PLV5_9EURO</name>
<feature type="transmembrane region" description="Helical" evidence="1">
    <location>
        <begin position="160"/>
        <end position="178"/>
    </location>
</feature>
<evidence type="ECO:0000256" key="2">
    <source>
        <dbReference type="SAM" id="MobiDB-lite"/>
    </source>
</evidence>
<dbReference type="Pfam" id="PF09769">
    <property type="entry name" value="ApoO"/>
    <property type="match status" value="1"/>
</dbReference>
<sequence>MAPARAMRFTPRVAFLMLGGAAATQSPLTRTAFAEAPLKDEDELPDKKPIYSSYPIAPTTPKPSSTSPVSKPNPTSPTPTDRLTAQVKRARLFAFDQSLAVENATNNFLTWAFRKETNFSNTIASLAPAPETGEQLLPGTIYVLVATLAGSIVSRNRGIFLRAATPLAVGITAGWFLIPVTMRNTSDLIWEYEKKVPVVSETHAQIAGFVKESWRQAKTHAQFAANWADDTTAEARQKVEEMVSKGK</sequence>
<dbReference type="InterPro" id="IPR033181">
    <property type="entry name" value="Mic26_fungi"/>
</dbReference>
<keyword evidence="1" id="KW-0496">Mitochondrion</keyword>